<proteinExistence type="predicted"/>
<dbReference type="Gene3D" id="3.40.50.300">
    <property type="entry name" value="P-loop containing nucleotide triphosphate hydrolases"/>
    <property type="match status" value="1"/>
</dbReference>
<evidence type="ECO:0000313" key="11">
    <source>
        <dbReference type="Proteomes" id="UP000481288"/>
    </source>
</evidence>
<gene>
    <name evidence="10" type="primary">Abcc2</name>
    <name evidence="10" type="ORF">LCER1_G002692</name>
</gene>
<dbReference type="AlphaFoldDB" id="A0A7D8YXU6"/>
<evidence type="ECO:0000256" key="3">
    <source>
        <dbReference type="ARBA" id="ARBA00022692"/>
    </source>
</evidence>
<dbReference type="InterPro" id="IPR050173">
    <property type="entry name" value="ABC_transporter_C-like"/>
</dbReference>
<evidence type="ECO:0000256" key="5">
    <source>
        <dbReference type="ARBA" id="ARBA00022840"/>
    </source>
</evidence>
<dbReference type="GO" id="GO:0016887">
    <property type="term" value="F:ATP hydrolysis activity"/>
    <property type="evidence" value="ECO:0007669"/>
    <property type="project" value="InterPro"/>
</dbReference>
<evidence type="ECO:0000256" key="6">
    <source>
        <dbReference type="ARBA" id="ARBA00022989"/>
    </source>
</evidence>
<comment type="caution">
    <text evidence="10">The sequence shown here is derived from an EMBL/GenBank/DDBJ whole genome shotgun (WGS) entry which is preliminary data.</text>
</comment>
<evidence type="ECO:0000313" key="10">
    <source>
        <dbReference type="EMBL" id="TVY58351.1"/>
    </source>
</evidence>
<organism evidence="10 11">
    <name type="scientific">Lachnellula cervina</name>
    <dbReference type="NCBI Taxonomy" id="1316786"/>
    <lineage>
        <taxon>Eukaryota</taxon>
        <taxon>Fungi</taxon>
        <taxon>Dikarya</taxon>
        <taxon>Ascomycota</taxon>
        <taxon>Pezizomycotina</taxon>
        <taxon>Leotiomycetes</taxon>
        <taxon>Helotiales</taxon>
        <taxon>Lachnaceae</taxon>
        <taxon>Lachnellula</taxon>
    </lineage>
</organism>
<keyword evidence="2" id="KW-0813">Transport</keyword>
<evidence type="ECO:0000256" key="8">
    <source>
        <dbReference type="SAM" id="SignalP"/>
    </source>
</evidence>
<evidence type="ECO:0000256" key="1">
    <source>
        <dbReference type="ARBA" id="ARBA00004141"/>
    </source>
</evidence>
<dbReference type="PANTHER" id="PTHR24223:SF399">
    <property type="entry name" value="ABC TRANSPORTER ATNG"/>
    <property type="match status" value="1"/>
</dbReference>
<keyword evidence="6" id="KW-1133">Transmembrane helix</keyword>
<dbReference type="InterPro" id="IPR003439">
    <property type="entry name" value="ABC_transporter-like_ATP-bd"/>
</dbReference>
<feature type="signal peptide" evidence="8">
    <location>
        <begin position="1"/>
        <end position="18"/>
    </location>
</feature>
<dbReference type="GO" id="GO:0016020">
    <property type="term" value="C:membrane"/>
    <property type="evidence" value="ECO:0007669"/>
    <property type="project" value="UniProtKB-SubCell"/>
</dbReference>
<keyword evidence="8" id="KW-0732">Signal</keyword>
<evidence type="ECO:0000259" key="9">
    <source>
        <dbReference type="PROSITE" id="PS50893"/>
    </source>
</evidence>
<dbReference type="FunFam" id="3.40.50.300:FF:000838">
    <property type="entry name" value="ABC multidrug transporter (Eurofung)"/>
    <property type="match status" value="1"/>
</dbReference>
<dbReference type="InterPro" id="IPR003593">
    <property type="entry name" value="AAA+_ATPase"/>
</dbReference>
<evidence type="ECO:0000256" key="2">
    <source>
        <dbReference type="ARBA" id="ARBA00022448"/>
    </source>
</evidence>
<dbReference type="SUPFAM" id="SSF52540">
    <property type="entry name" value="P-loop containing nucleoside triphosphate hydrolases"/>
    <property type="match status" value="1"/>
</dbReference>
<accession>A0A7D8YXU6</accession>
<keyword evidence="4" id="KW-0547">Nucleotide-binding</keyword>
<sequence length="320" mass="34423">MVVIVMALATSLTSTTSGGQLGISLSSVISFNSTLAMLLWFWTQLETSLGAIARLKGFEEVTLSENKPRETSVPNEEWPASGAIDFKNVSASYGQGAPALRDISFHINAGEKIGICGRTGSGKSSLLSVLLRIIDIDSGSLAIDGLDLELIRRETIRSRLITIPQDPFILSGSLRLNADPGGNASDESIIAALTKVGLWDILESRGGLEANMNTNPLSQGQLQIFCLARAMLRTGKGKVLVLDEATSSVDSETDLLMQRLIREEFSECTVLTVAHRLDTIMDSDRVIVLDAGKLVEMGSPEELMKREGAFWGLRGGSHSD</sequence>
<dbReference type="Pfam" id="PF00005">
    <property type="entry name" value="ABC_tran"/>
    <property type="match status" value="1"/>
</dbReference>
<comment type="subcellular location">
    <subcellularLocation>
        <location evidence="1">Membrane</location>
        <topology evidence="1">Multi-pass membrane protein</topology>
    </subcellularLocation>
</comment>
<keyword evidence="3" id="KW-0812">Transmembrane</keyword>
<dbReference type="GO" id="GO:0042626">
    <property type="term" value="F:ATPase-coupled transmembrane transporter activity"/>
    <property type="evidence" value="ECO:0007669"/>
    <property type="project" value="TreeGrafter"/>
</dbReference>
<protein>
    <submittedName>
        <fullName evidence="10">Canalicular multispecific organic anion transporter 1</fullName>
    </submittedName>
</protein>
<feature type="domain" description="ABC transporter" evidence="9">
    <location>
        <begin position="84"/>
        <end position="316"/>
    </location>
</feature>
<keyword evidence="11" id="KW-1185">Reference proteome</keyword>
<dbReference type="PROSITE" id="PS50893">
    <property type="entry name" value="ABC_TRANSPORTER_2"/>
    <property type="match status" value="1"/>
</dbReference>
<dbReference type="Proteomes" id="UP000481288">
    <property type="component" value="Unassembled WGS sequence"/>
</dbReference>
<reference evidence="10 11" key="1">
    <citation type="submission" date="2018-05" db="EMBL/GenBank/DDBJ databases">
        <title>Whole genome sequencing for identification of molecular markers to develop diagnostic detection tools for the regulated plant pathogen Lachnellula willkommii.</title>
        <authorList>
            <person name="Giroux E."/>
            <person name="Bilodeau G."/>
        </authorList>
    </citation>
    <scope>NUCLEOTIDE SEQUENCE [LARGE SCALE GENOMIC DNA]</scope>
    <source>
        <strain evidence="10 11">CBS 625.97</strain>
    </source>
</reference>
<dbReference type="GO" id="GO:0005524">
    <property type="term" value="F:ATP binding"/>
    <property type="evidence" value="ECO:0007669"/>
    <property type="project" value="UniProtKB-KW"/>
</dbReference>
<dbReference type="InterPro" id="IPR027417">
    <property type="entry name" value="P-loop_NTPase"/>
</dbReference>
<keyword evidence="5" id="KW-0067">ATP-binding</keyword>
<name>A0A7D8YXU6_9HELO</name>
<evidence type="ECO:0000256" key="7">
    <source>
        <dbReference type="ARBA" id="ARBA00023136"/>
    </source>
</evidence>
<dbReference type="PANTHER" id="PTHR24223">
    <property type="entry name" value="ATP-BINDING CASSETTE SUB-FAMILY C"/>
    <property type="match status" value="1"/>
</dbReference>
<keyword evidence="7" id="KW-0472">Membrane</keyword>
<dbReference type="CDD" id="cd03244">
    <property type="entry name" value="ABCC_MRP_domain2"/>
    <property type="match status" value="1"/>
</dbReference>
<feature type="chain" id="PRO_5029015482" evidence="8">
    <location>
        <begin position="19"/>
        <end position="320"/>
    </location>
</feature>
<evidence type="ECO:0000256" key="4">
    <source>
        <dbReference type="ARBA" id="ARBA00022741"/>
    </source>
</evidence>
<dbReference type="SMART" id="SM00382">
    <property type="entry name" value="AAA"/>
    <property type="match status" value="1"/>
</dbReference>
<dbReference type="EMBL" id="QGMG01000045">
    <property type="protein sequence ID" value="TVY58351.1"/>
    <property type="molecule type" value="Genomic_DNA"/>
</dbReference>
<dbReference type="OrthoDB" id="6500128at2759"/>